<keyword evidence="2" id="KW-0808">Transferase</keyword>
<feature type="domain" description="Glycosyltransferase subfamily 4-like N-terminal" evidence="4">
    <location>
        <begin position="19"/>
        <end position="169"/>
    </location>
</feature>
<dbReference type="Proteomes" id="UP000232453">
    <property type="component" value="Unassembled WGS sequence"/>
</dbReference>
<dbReference type="InterPro" id="IPR001296">
    <property type="entry name" value="Glyco_trans_1"/>
</dbReference>
<comment type="caution">
    <text evidence="6">The sequence shown here is derived from an EMBL/GenBank/DDBJ whole genome shotgun (WGS) entry which is preliminary data.</text>
</comment>
<evidence type="ECO:0000256" key="1">
    <source>
        <dbReference type="ARBA" id="ARBA00022676"/>
    </source>
</evidence>
<dbReference type="GO" id="GO:0016758">
    <property type="term" value="F:hexosyltransferase activity"/>
    <property type="evidence" value="ECO:0007669"/>
    <property type="project" value="TreeGrafter"/>
</dbReference>
<evidence type="ECO:0000313" key="6">
    <source>
        <dbReference type="EMBL" id="PKB30476.1"/>
    </source>
</evidence>
<organism evidence="6 7">
    <name type="scientific">Pseudonocardia alni</name>
    <name type="common">Amycolata alni</name>
    <dbReference type="NCBI Taxonomy" id="33907"/>
    <lineage>
        <taxon>Bacteria</taxon>
        <taxon>Bacillati</taxon>
        <taxon>Actinomycetota</taxon>
        <taxon>Actinomycetes</taxon>
        <taxon>Pseudonocardiales</taxon>
        <taxon>Pseudonocardiaceae</taxon>
        <taxon>Pseudonocardia</taxon>
    </lineage>
</organism>
<dbReference type="Pfam" id="PF24793">
    <property type="entry name" value="GINT1_N"/>
    <property type="match status" value="1"/>
</dbReference>
<gene>
    <name evidence="6" type="ORF">ATL51_2141</name>
</gene>
<dbReference type="PANTHER" id="PTHR45947">
    <property type="entry name" value="SULFOQUINOVOSYL TRANSFERASE SQD2"/>
    <property type="match status" value="1"/>
</dbReference>
<dbReference type="EMBL" id="PHUJ01000003">
    <property type="protein sequence ID" value="PKB30476.1"/>
    <property type="molecule type" value="Genomic_DNA"/>
</dbReference>
<dbReference type="Pfam" id="PF13579">
    <property type="entry name" value="Glyco_trans_4_4"/>
    <property type="match status" value="1"/>
</dbReference>
<feature type="domain" description="Glycosyl transferase family 1" evidence="3">
    <location>
        <begin position="190"/>
        <end position="361"/>
    </location>
</feature>
<dbReference type="InterPro" id="IPR050194">
    <property type="entry name" value="Glycosyltransferase_grp1"/>
</dbReference>
<dbReference type="Gene3D" id="2.115.10.20">
    <property type="entry name" value="Glycosyl hydrolase domain, family 43"/>
    <property type="match status" value="1"/>
</dbReference>
<evidence type="ECO:0000259" key="3">
    <source>
        <dbReference type="Pfam" id="PF00534"/>
    </source>
</evidence>
<dbReference type="InterPro" id="IPR028098">
    <property type="entry name" value="Glyco_trans_4-like_N"/>
</dbReference>
<dbReference type="AlphaFoldDB" id="A0AA44UNI9"/>
<keyword evidence="1" id="KW-0328">Glycosyltransferase</keyword>
<evidence type="ECO:0000259" key="4">
    <source>
        <dbReference type="Pfam" id="PF13579"/>
    </source>
</evidence>
<reference evidence="6 7" key="1">
    <citation type="submission" date="2017-11" db="EMBL/GenBank/DDBJ databases">
        <title>Sequencing the genomes of 1000 actinobacteria strains.</title>
        <authorList>
            <person name="Klenk H.-P."/>
        </authorList>
    </citation>
    <scope>NUCLEOTIDE SEQUENCE [LARGE SCALE GENOMIC DNA]</scope>
    <source>
        <strain evidence="6 7">DSM 44104</strain>
    </source>
</reference>
<proteinExistence type="predicted"/>
<dbReference type="Gene3D" id="3.40.50.2000">
    <property type="entry name" value="Glycogen Phosphorylase B"/>
    <property type="match status" value="2"/>
</dbReference>
<dbReference type="Pfam" id="PF00534">
    <property type="entry name" value="Glycos_transf_1"/>
    <property type="match status" value="1"/>
</dbReference>
<dbReference type="PANTHER" id="PTHR45947:SF3">
    <property type="entry name" value="SULFOQUINOVOSYL TRANSFERASE SQD2"/>
    <property type="match status" value="1"/>
</dbReference>
<accession>A0AA44UNI9</accession>
<feature type="domain" description="Glucosamine inositolphosphorylceramide transferase 1 N-terminal" evidence="5">
    <location>
        <begin position="435"/>
        <end position="689"/>
    </location>
</feature>
<dbReference type="RefSeq" id="WP_157818312.1">
    <property type="nucleotide sequence ID" value="NZ_JBICSI010000003.1"/>
</dbReference>
<protein>
    <submittedName>
        <fullName evidence="6">Glycosyltransferase involved in cell wall biosynthesis</fullName>
    </submittedName>
</protein>
<name>A0AA44UNI9_PSEA5</name>
<dbReference type="SUPFAM" id="SSF75005">
    <property type="entry name" value="Arabinanase/levansucrase/invertase"/>
    <property type="match status" value="1"/>
</dbReference>
<dbReference type="SUPFAM" id="SSF53756">
    <property type="entry name" value="UDP-Glycosyltransferase/glycogen phosphorylase"/>
    <property type="match status" value="1"/>
</dbReference>
<sequence length="692" mass="77249">MRICQLSSVESAFAFLVPLFHALDADGHEVVAASTMDRDGDTLRHHLGSSYALHRIRVSRRITGRAFSTEILALVRYLRRERFDVVHLHGPLASIQGRIAARIARVPCVVNHVHGFYFHDGMARRTWLVHTTAERLLNRYFADYVVTVNSEDLDFARRTGFARDPDRVVGTPGVGVDTARFAPDPERRAAVRRELGIPVDEFVVVFVGRLVTEKGVLELLTAFSDLLADRPAWLLLVGDAAPSERDQSVRARLEQEHRRDPAAAARTLRLGLRTDVPDLLTAADLAVQPSYREGMPVAVLEAMSAGVPLVATDIRGSREALDGGRAGVLVPPRDAPKLSAAVRALAADDRERTRLAAAGRARVEDHFAIPHALAPLMSLYRRIEASTPRHRFSLRARLRPLVRRVVPTALRGPATGTPRWRLAVEHTADPLSPVGPVRRPVFSDDELARLGITMVADPFAIQRDGIWHLFFEQVRHGQGRGEIGLATSDDLVDWRYHGVVLREDFHLSYPQVLADGDEILMVPESCADGNGTVRLYRAVDFPHTWELDRVLLRGRPFKDSTVLRHEGLYYLFTEISERHTHDRLDLFVAPSIRGPWEPHPSNPIVLDDASISRPAGRVIEVGGRLVRLAQACHRSYGDGVWGRPIRTLTSEEYRETPEEVRLYPSQGVGGTGHHIDSHRVPGGWVRFVDTHE</sequence>
<evidence type="ECO:0000313" key="7">
    <source>
        <dbReference type="Proteomes" id="UP000232453"/>
    </source>
</evidence>
<dbReference type="CDD" id="cd03808">
    <property type="entry name" value="GT4_CapM-like"/>
    <property type="match status" value="1"/>
</dbReference>
<dbReference type="InterPro" id="IPR056442">
    <property type="entry name" value="GINT1_N"/>
</dbReference>
<dbReference type="GO" id="GO:1901137">
    <property type="term" value="P:carbohydrate derivative biosynthetic process"/>
    <property type="evidence" value="ECO:0007669"/>
    <property type="project" value="UniProtKB-ARBA"/>
</dbReference>
<dbReference type="InterPro" id="IPR023296">
    <property type="entry name" value="Glyco_hydro_beta-prop_sf"/>
</dbReference>
<evidence type="ECO:0000256" key="2">
    <source>
        <dbReference type="ARBA" id="ARBA00022679"/>
    </source>
</evidence>
<evidence type="ECO:0000259" key="5">
    <source>
        <dbReference type="Pfam" id="PF24793"/>
    </source>
</evidence>